<dbReference type="PANTHER" id="PTHR42977:SF3">
    <property type="entry name" value="AB HYDROLASE-1 DOMAIN-CONTAINING PROTEIN"/>
    <property type="match status" value="1"/>
</dbReference>
<feature type="domain" description="AB hydrolase-1" evidence="3">
    <location>
        <begin position="21"/>
        <end position="84"/>
    </location>
</feature>
<dbReference type="OrthoDB" id="294702at2759"/>
<dbReference type="PANTHER" id="PTHR42977">
    <property type="entry name" value="HYDROLASE-RELATED"/>
    <property type="match status" value="1"/>
</dbReference>
<evidence type="ECO:0000313" key="5">
    <source>
        <dbReference type="Proteomes" id="UP000001058"/>
    </source>
</evidence>
<dbReference type="InterPro" id="IPR051340">
    <property type="entry name" value="Haloalkane_dehalogenase"/>
</dbReference>
<keyword evidence="5" id="KW-1185">Reference proteome</keyword>
<keyword evidence="1" id="KW-0378">Hydrolase</keyword>
<dbReference type="RefSeq" id="XP_002950291.1">
    <property type="nucleotide sequence ID" value="XM_002950245.1"/>
</dbReference>
<dbReference type="Pfam" id="PF00561">
    <property type="entry name" value="Abhydrolase_1"/>
    <property type="match status" value="1"/>
</dbReference>
<evidence type="ECO:0000259" key="3">
    <source>
        <dbReference type="Pfam" id="PF00561"/>
    </source>
</evidence>
<dbReference type="InParanoid" id="D8TVP8"/>
<dbReference type="eggNOG" id="ENOG502SVJD">
    <property type="taxonomic scope" value="Eukaryota"/>
</dbReference>
<dbReference type="AlphaFoldDB" id="D8TVP8"/>
<name>D8TVP8_VOLCA</name>
<feature type="region of interest" description="Disordered" evidence="2">
    <location>
        <begin position="146"/>
        <end position="168"/>
    </location>
</feature>
<reference evidence="4 5" key="1">
    <citation type="journal article" date="2010" name="Science">
        <title>Genomic analysis of organismal complexity in the multicellular green alga Volvox carteri.</title>
        <authorList>
            <person name="Prochnik S.E."/>
            <person name="Umen J."/>
            <person name="Nedelcu A.M."/>
            <person name="Hallmann A."/>
            <person name="Miller S.M."/>
            <person name="Nishii I."/>
            <person name="Ferris P."/>
            <person name="Kuo A."/>
            <person name="Mitros T."/>
            <person name="Fritz-Laylin L.K."/>
            <person name="Hellsten U."/>
            <person name="Chapman J."/>
            <person name="Simakov O."/>
            <person name="Rensing S.A."/>
            <person name="Terry A."/>
            <person name="Pangilinan J."/>
            <person name="Kapitonov V."/>
            <person name="Jurka J."/>
            <person name="Salamov A."/>
            <person name="Shapiro H."/>
            <person name="Schmutz J."/>
            <person name="Grimwood J."/>
            <person name="Lindquist E."/>
            <person name="Lucas S."/>
            <person name="Grigoriev I.V."/>
            <person name="Schmitt R."/>
            <person name="Kirk D."/>
            <person name="Rokhsar D.S."/>
        </authorList>
    </citation>
    <scope>NUCLEOTIDE SEQUENCE [LARGE SCALE GENOMIC DNA]</scope>
    <source>
        <strain evidence="5">f. Nagariensis / Eve</strain>
    </source>
</reference>
<proteinExistence type="predicted"/>
<evidence type="ECO:0000256" key="2">
    <source>
        <dbReference type="SAM" id="MobiDB-lite"/>
    </source>
</evidence>
<dbReference type="InterPro" id="IPR000073">
    <property type="entry name" value="AB_hydrolase_1"/>
</dbReference>
<dbReference type="KEGG" id="vcn:VOLCADRAFT_117537"/>
<dbReference type="GeneID" id="9619761"/>
<sequence length="406" mass="44510">MTRPAGSPGSRLFSHPSVQHRGFVPRWRLIILERPGIGLSDPAPASYTYTDFVSDFREFCTQLGLSRVAVIGFSAGTPFATAIACCWRQLQPQCPSQPQPQCQPPTSSSAPGCIREAAPGSRAGAAATAAEVVAATATLAAGAAAELGTHPPPVPPGHHHLLRKSTTEQQQQEQCQQQQQQCQQQQQQQCQQQRQQQQQQQQHESSERGLGQVEVARVALVSAIGPPDTPNKRQGMALVFQAGQRSRAGLCCWKIGYWCCAHAPWLVGCLVRSRAAAFRRRPVTVLRRGLASYSAKADVEALKRPEVERLFLESALEMYGRFQEDAVLRENLLIAGQPWGFDLAACRTPVAIWQGGQDRGCTAAMATHLAVRLGPMARVKVIPEQGHMLYFDLWQEVVDWVNDILP</sequence>
<dbReference type="InterPro" id="IPR029058">
    <property type="entry name" value="AB_hydrolase_fold"/>
</dbReference>
<feature type="region of interest" description="Disordered" evidence="2">
    <location>
        <begin position="96"/>
        <end position="116"/>
    </location>
</feature>
<dbReference type="SUPFAM" id="SSF53474">
    <property type="entry name" value="alpha/beta-Hydrolases"/>
    <property type="match status" value="1"/>
</dbReference>
<dbReference type="Gene3D" id="3.40.50.1820">
    <property type="entry name" value="alpha/beta hydrolase"/>
    <property type="match status" value="2"/>
</dbReference>
<evidence type="ECO:0000256" key="1">
    <source>
        <dbReference type="ARBA" id="ARBA00022801"/>
    </source>
</evidence>
<dbReference type="EMBL" id="GL378339">
    <property type="protein sequence ID" value="EFJ48492.1"/>
    <property type="molecule type" value="Genomic_DNA"/>
</dbReference>
<protein>
    <recommendedName>
        <fullName evidence="3">AB hydrolase-1 domain-containing protein</fullName>
    </recommendedName>
</protein>
<evidence type="ECO:0000313" key="4">
    <source>
        <dbReference type="EMBL" id="EFJ48492.1"/>
    </source>
</evidence>
<dbReference type="GO" id="GO:0004301">
    <property type="term" value="F:epoxide hydrolase activity"/>
    <property type="evidence" value="ECO:0007669"/>
    <property type="project" value="TreeGrafter"/>
</dbReference>
<accession>D8TVP8</accession>
<dbReference type="Proteomes" id="UP000001058">
    <property type="component" value="Unassembled WGS sequence"/>
</dbReference>
<gene>
    <name evidence="4" type="ORF">VOLCADRAFT_117537</name>
</gene>
<organism evidence="5">
    <name type="scientific">Volvox carteri f. nagariensis</name>
    <dbReference type="NCBI Taxonomy" id="3068"/>
    <lineage>
        <taxon>Eukaryota</taxon>
        <taxon>Viridiplantae</taxon>
        <taxon>Chlorophyta</taxon>
        <taxon>core chlorophytes</taxon>
        <taxon>Chlorophyceae</taxon>
        <taxon>CS clade</taxon>
        <taxon>Chlamydomonadales</taxon>
        <taxon>Volvocaceae</taxon>
        <taxon>Volvox</taxon>
    </lineage>
</organism>